<keyword evidence="9" id="KW-1185">Reference proteome</keyword>
<sequence>MVAVTIEHRIIITVLVIISIFRFIFIPLILLCNVQPRHHTAVVFDQDYQYILILLLFALSNGYLTNITTIFVTKVVEDHEKETASSAITIFLGLGLTVGSALSLVIVRLI</sequence>
<feature type="transmembrane region" description="Helical" evidence="7">
    <location>
        <begin position="84"/>
        <end position="107"/>
    </location>
</feature>
<accession>A0A653D4X7</accession>
<gene>
    <name evidence="8" type="ORF">CALMAC_LOCUS14469</name>
</gene>
<reference evidence="8 9" key="1">
    <citation type="submission" date="2019-01" db="EMBL/GenBank/DDBJ databases">
        <authorList>
            <person name="Sayadi A."/>
        </authorList>
    </citation>
    <scope>NUCLEOTIDE SEQUENCE [LARGE SCALE GENOMIC DNA]</scope>
</reference>
<comment type="similarity">
    <text evidence="2">Belongs to the SLC29A/ENT transporter (TC 2.A.57) family.</text>
</comment>
<dbReference type="Proteomes" id="UP000410492">
    <property type="component" value="Unassembled WGS sequence"/>
</dbReference>
<keyword evidence="5 7" id="KW-1133">Transmembrane helix</keyword>
<dbReference type="GO" id="GO:0005337">
    <property type="term" value="F:nucleoside transmembrane transporter activity"/>
    <property type="evidence" value="ECO:0007669"/>
    <property type="project" value="InterPro"/>
</dbReference>
<evidence type="ECO:0000256" key="2">
    <source>
        <dbReference type="ARBA" id="ARBA00007965"/>
    </source>
</evidence>
<evidence type="ECO:0000256" key="6">
    <source>
        <dbReference type="ARBA" id="ARBA00023136"/>
    </source>
</evidence>
<proteinExistence type="inferred from homology"/>
<feature type="transmembrane region" description="Helical" evidence="7">
    <location>
        <begin position="12"/>
        <end position="30"/>
    </location>
</feature>
<evidence type="ECO:0000313" key="8">
    <source>
        <dbReference type="EMBL" id="VEN55234.1"/>
    </source>
</evidence>
<dbReference type="Gene3D" id="1.20.1250.20">
    <property type="entry name" value="MFS general substrate transporter like domains"/>
    <property type="match status" value="1"/>
</dbReference>
<name>A0A653D4X7_CALMS</name>
<dbReference type="EMBL" id="CAACVG010010204">
    <property type="protein sequence ID" value="VEN55234.1"/>
    <property type="molecule type" value="Genomic_DNA"/>
</dbReference>
<organism evidence="8 9">
    <name type="scientific">Callosobruchus maculatus</name>
    <name type="common">Southern cowpea weevil</name>
    <name type="synonym">Pulse bruchid</name>
    <dbReference type="NCBI Taxonomy" id="64391"/>
    <lineage>
        <taxon>Eukaryota</taxon>
        <taxon>Metazoa</taxon>
        <taxon>Ecdysozoa</taxon>
        <taxon>Arthropoda</taxon>
        <taxon>Hexapoda</taxon>
        <taxon>Insecta</taxon>
        <taxon>Pterygota</taxon>
        <taxon>Neoptera</taxon>
        <taxon>Endopterygota</taxon>
        <taxon>Coleoptera</taxon>
        <taxon>Polyphaga</taxon>
        <taxon>Cucujiformia</taxon>
        <taxon>Chrysomeloidea</taxon>
        <taxon>Chrysomelidae</taxon>
        <taxon>Bruchinae</taxon>
        <taxon>Bruchini</taxon>
        <taxon>Callosobruchus</taxon>
    </lineage>
</organism>
<dbReference type="SUPFAM" id="SSF103473">
    <property type="entry name" value="MFS general substrate transporter"/>
    <property type="match status" value="1"/>
</dbReference>
<dbReference type="OrthoDB" id="46396at2759"/>
<comment type="subcellular location">
    <subcellularLocation>
        <location evidence="1">Membrane</location>
        <topology evidence="1">Multi-pass membrane protein</topology>
    </subcellularLocation>
</comment>
<evidence type="ECO:0000313" key="9">
    <source>
        <dbReference type="Proteomes" id="UP000410492"/>
    </source>
</evidence>
<keyword evidence="4 7" id="KW-0812">Transmembrane</keyword>
<feature type="transmembrane region" description="Helical" evidence="7">
    <location>
        <begin position="50"/>
        <end position="72"/>
    </location>
</feature>
<dbReference type="PANTHER" id="PTHR10332">
    <property type="entry name" value="EQUILIBRATIVE NUCLEOSIDE TRANSPORTER"/>
    <property type="match status" value="1"/>
</dbReference>
<keyword evidence="3" id="KW-0813">Transport</keyword>
<evidence type="ECO:0000256" key="1">
    <source>
        <dbReference type="ARBA" id="ARBA00004141"/>
    </source>
</evidence>
<dbReference type="InterPro" id="IPR036259">
    <property type="entry name" value="MFS_trans_sf"/>
</dbReference>
<dbReference type="InterPro" id="IPR002259">
    <property type="entry name" value="Eqnu_transpt"/>
</dbReference>
<evidence type="ECO:0000256" key="7">
    <source>
        <dbReference type="SAM" id="Phobius"/>
    </source>
</evidence>
<dbReference type="AlphaFoldDB" id="A0A653D4X7"/>
<evidence type="ECO:0000256" key="4">
    <source>
        <dbReference type="ARBA" id="ARBA00022692"/>
    </source>
</evidence>
<dbReference type="PANTHER" id="PTHR10332:SF88">
    <property type="entry name" value="EQUILIBRATIVE NUCLEOSIDE TRANSPORTER 1, ISOFORM A"/>
    <property type="match status" value="1"/>
</dbReference>
<dbReference type="PRINTS" id="PR01130">
    <property type="entry name" value="DERENTRNSPRT"/>
</dbReference>
<keyword evidence="6 7" id="KW-0472">Membrane</keyword>
<dbReference type="Pfam" id="PF01733">
    <property type="entry name" value="Nucleoside_tran"/>
    <property type="match status" value="1"/>
</dbReference>
<dbReference type="GO" id="GO:0005886">
    <property type="term" value="C:plasma membrane"/>
    <property type="evidence" value="ECO:0007669"/>
    <property type="project" value="TreeGrafter"/>
</dbReference>
<evidence type="ECO:0000256" key="3">
    <source>
        <dbReference type="ARBA" id="ARBA00022448"/>
    </source>
</evidence>
<evidence type="ECO:0000256" key="5">
    <source>
        <dbReference type="ARBA" id="ARBA00022989"/>
    </source>
</evidence>
<protein>
    <submittedName>
        <fullName evidence="8">Uncharacterized protein</fullName>
    </submittedName>
</protein>